<dbReference type="AlphaFoldDB" id="W8F2J7"/>
<name>W8F2J7_9BACT</name>
<reference evidence="1 2" key="1">
    <citation type="submission" date="2014-01" db="EMBL/GenBank/DDBJ databases">
        <title>Complete genome sequence of ionizing-radiation resistance bacterium Hymenobacter swuensis DY53.</title>
        <authorList>
            <person name="Jung J.-H."/>
            <person name="Jeong S.-W."/>
            <person name="Joe M.-H."/>
            <person name="Cho y.-j."/>
            <person name="Kim M.-K."/>
            <person name="Lim S.-Y."/>
        </authorList>
    </citation>
    <scope>NUCLEOTIDE SEQUENCE [LARGE SCALE GENOMIC DNA]</scope>
    <source>
        <strain evidence="1 2">DY53</strain>
    </source>
</reference>
<evidence type="ECO:0000313" key="1">
    <source>
        <dbReference type="EMBL" id="AHJ96005.1"/>
    </source>
</evidence>
<accession>W8F2J7</accession>
<dbReference type="OrthoDB" id="982425at2"/>
<dbReference type="HOGENOM" id="CLU_1903842_0_0_10"/>
<dbReference type="eggNOG" id="ENOG502ZK2P">
    <property type="taxonomic scope" value="Bacteria"/>
</dbReference>
<dbReference type="PATRIC" id="fig|1227739.3.peg.676"/>
<keyword evidence="2" id="KW-1185">Reference proteome</keyword>
<protein>
    <submittedName>
        <fullName evidence="1">Uncharacterized protein</fullName>
    </submittedName>
</protein>
<sequence length="133" mass="15018">MLTSRYLLDIFDLAFDEHPAGSLLRQQVTHLTLLRTEHTGMGAFFYMEADRPIPHLAIPGDTAGTSTEMLDEVEICSIELSLLADATIHLQDGLIHHVEIWNKGGADYPHTDPERYELHQTWRGTHAGRTISR</sequence>
<proteinExistence type="predicted"/>
<dbReference type="EMBL" id="CP007145">
    <property type="protein sequence ID" value="AHJ96005.1"/>
    <property type="molecule type" value="Genomic_DNA"/>
</dbReference>
<dbReference type="STRING" id="1227739.Hsw_0410"/>
<gene>
    <name evidence="1" type="ORF">Hsw_0410</name>
</gene>
<dbReference type="RefSeq" id="WP_044000842.1">
    <property type="nucleotide sequence ID" value="NZ_CP007145.1"/>
</dbReference>
<dbReference type="KEGG" id="hsw:Hsw_0410"/>
<organism evidence="1 2">
    <name type="scientific">Hymenobacter swuensis DY53</name>
    <dbReference type="NCBI Taxonomy" id="1227739"/>
    <lineage>
        <taxon>Bacteria</taxon>
        <taxon>Pseudomonadati</taxon>
        <taxon>Bacteroidota</taxon>
        <taxon>Cytophagia</taxon>
        <taxon>Cytophagales</taxon>
        <taxon>Hymenobacteraceae</taxon>
        <taxon>Hymenobacter</taxon>
    </lineage>
</organism>
<dbReference type="Proteomes" id="UP000019423">
    <property type="component" value="Chromosome"/>
</dbReference>
<evidence type="ECO:0000313" key="2">
    <source>
        <dbReference type="Proteomes" id="UP000019423"/>
    </source>
</evidence>